<evidence type="ECO:0000313" key="3">
    <source>
        <dbReference type="Proteomes" id="UP000485058"/>
    </source>
</evidence>
<evidence type="ECO:0000256" key="1">
    <source>
        <dbReference type="SAM" id="MobiDB-lite"/>
    </source>
</evidence>
<feature type="compositionally biased region" description="Polar residues" evidence="1">
    <location>
        <begin position="86"/>
        <end position="95"/>
    </location>
</feature>
<feature type="non-terminal residue" evidence="2">
    <location>
        <position position="1"/>
    </location>
</feature>
<dbReference type="Proteomes" id="UP000485058">
    <property type="component" value="Unassembled WGS sequence"/>
</dbReference>
<gene>
    <name evidence="2" type="ORF">HaLaN_29833</name>
</gene>
<organism evidence="2 3">
    <name type="scientific">Haematococcus lacustris</name>
    <name type="common">Green alga</name>
    <name type="synonym">Haematococcus pluvialis</name>
    <dbReference type="NCBI Taxonomy" id="44745"/>
    <lineage>
        <taxon>Eukaryota</taxon>
        <taxon>Viridiplantae</taxon>
        <taxon>Chlorophyta</taxon>
        <taxon>core chlorophytes</taxon>
        <taxon>Chlorophyceae</taxon>
        <taxon>CS clade</taxon>
        <taxon>Chlamydomonadales</taxon>
        <taxon>Haematococcaceae</taxon>
        <taxon>Haematococcus</taxon>
    </lineage>
</organism>
<comment type="caution">
    <text evidence="2">The sequence shown here is derived from an EMBL/GenBank/DDBJ whole genome shotgun (WGS) entry which is preliminary data.</text>
</comment>
<evidence type="ECO:0000313" key="2">
    <source>
        <dbReference type="EMBL" id="GFH30899.1"/>
    </source>
</evidence>
<dbReference type="EMBL" id="BLLF01005223">
    <property type="protein sequence ID" value="GFH30899.1"/>
    <property type="molecule type" value="Genomic_DNA"/>
</dbReference>
<protein>
    <submittedName>
        <fullName evidence="2">Uncharacterized protein</fullName>
    </submittedName>
</protein>
<keyword evidence="3" id="KW-1185">Reference proteome</keyword>
<dbReference type="AlphaFoldDB" id="A0A6A0ADD6"/>
<name>A0A6A0ADD6_HAELA</name>
<sequence>FCAHKILLKNVTSNPGRAAGNPVIGRVGNARSGAYNAAAWCGRDRSNSITPLTATLNSQHSQHIEQVGGGQAGDELNGSPRLPKLKQQQWEHWAA</sequence>
<reference evidence="2 3" key="1">
    <citation type="submission" date="2020-02" db="EMBL/GenBank/DDBJ databases">
        <title>Draft genome sequence of Haematococcus lacustris strain NIES-144.</title>
        <authorList>
            <person name="Morimoto D."/>
            <person name="Nakagawa S."/>
            <person name="Yoshida T."/>
            <person name="Sawayama S."/>
        </authorList>
    </citation>
    <scope>NUCLEOTIDE SEQUENCE [LARGE SCALE GENOMIC DNA]</scope>
    <source>
        <strain evidence="2 3">NIES-144</strain>
    </source>
</reference>
<feature type="non-terminal residue" evidence="2">
    <location>
        <position position="95"/>
    </location>
</feature>
<feature type="region of interest" description="Disordered" evidence="1">
    <location>
        <begin position="58"/>
        <end position="95"/>
    </location>
</feature>
<proteinExistence type="predicted"/>
<accession>A0A6A0ADD6</accession>